<dbReference type="GO" id="GO:0046475">
    <property type="term" value="P:glycerophospholipid catabolic process"/>
    <property type="evidence" value="ECO:0007669"/>
    <property type="project" value="TreeGrafter"/>
</dbReference>
<evidence type="ECO:0000313" key="5">
    <source>
        <dbReference type="EMBL" id="OPL21424.1"/>
    </source>
</evidence>
<dbReference type="GO" id="GO:0005509">
    <property type="term" value="F:calcium ion binding"/>
    <property type="evidence" value="ECO:0007669"/>
    <property type="project" value="TreeGrafter"/>
</dbReference>
<dbReference type="InterPro" id="IPR002642">
    <property type="entry name" value="LysoPLipase_cat_dom"/>
</dbReference>
<evidence type="ECO:0000256" key="3">
    <source>
        <dbReference type="PROSITE-ProRule" id="PRU00555"/>
    </source>
</evidence>
<evidence type="ECO:0000256" key="1">
    <source>
        <dbReference type="ARBA" id="ARBA00022801"/>
    </source>
</evidence>
<dbReference type="SMR" id="A0A3L5TQJ8"/>
<dbReference type="PANTHER" id="PTHR10728:SF40">
    <property type="entry name" value="PATATIN FAMILY PROTEIN"/>
    <property type="match status" value="1"/>
</dbReference>
<dbReference type="SUPFAM" id="SSF52151">
    <property type="entry name" value="FabD/lysophospholipase-like"/>
    <property type="match status" value="1"/>
</dbReference>
<evidence type="ECO:0000313" key="6">
    <source>
        <dbReference type="Proteomes" id="UP000266721"/>
    </source>
</evidence>
<name>A0A3L5TQJ8_MYTGA</name>
<keyword evidence="3" id="KW-0442">Lipid degradation</keyword>
<protein>
    <recommendedName>
        <fullName evidence="4">PLA2c domain-containing protein</fullName>
    </recommendedName>
</protein>
<evidence type="ECO:0000259" key="4">
    <source>
        <dbReference type="PROSITE" id="PS51210"/>
    </source>
</evidence>
<sequence>MKEIIDETKQNMTLADAGTVCNSPYPLVLHPARHVDVIISFDFSQNLNHTKDNVGELIKAEKWAKKRGLPFPDVEKEIETKPIREDEVMREFKTGNSPYILHFMMNAEKFLRQESSVSSGLTTDEREKTTEYTLNKFETMKLNYSELEFKWLSKLMEFNVRESQKLIRDCIQRASTTNQG</sequence>
<comment type="caution">
    <text evidence="5">The sequence shown here is derived from an EMBL/GenBank/DDBJ whole genome shotgun (WGS) entry which is preliminary data.</text>
</comment>
<dbReference type="Gene3D" id="3.40.1090.10">
    <property type="entry name" value="Cytosolic phospholipase A2 catalytic domain"/>
    <property type="match status" value="1"/>
</dbReference>
<dbReference type="PANTHER" id="PTHR10728">
    <property type="entry name" value="CYTOSOLIC PHOSPHOLIPASE A2"/>
    <property type="match status" value="1"/>
</dbReference>
<evidence type="ECO:0000256" key="2">
    <source>
        <dbReference type="ARBA" id="ARBA00023098"/>
    </source>
</evidence>
<accession>A0A3L5TQJ8</accession>
<dbReference type="EMBL" id="KV591810">
    <property type="protein sequence ID" value="OPL21424.1"/>
    <property type="molecule type" value="Genomic_DNA"/>
</dbReference>
<dbReference type="AlphaFoldDB" id="A0A3L5TQJ8"/>
<proteinExistence type="predicted"/>
<keyword evidence="2 3" id="KW-0443">Lipid metabolism</keyword>
<feature type="non-terminal residue" evidence="5">
    <location>
        <position position="1"/>
    </location>
</feature>
<reference evidence="5 6" key="1">
    <citation type="journal article" date="2016" name="PLoS ONE">
        <title>A First Insight into the Genome of the Filter-Feeder Mussel Mytilus galloprovincialis.</title>
        <authorList>
            <person name="Murgarella M."/>
            <person name="Puiu D."/>
            <person name="Novoa B."/>
            <person name="Figueras A."/>
            <person name="Posada D."/>
            <person name="Canchaya C."/>
        </authorList>
    </citation>
    <scope>NUCLEOTIDE SEQUENCE [LARGE SCALE GENOMIC DNA]</scope>
    <source>
        <tissue evidence="5">Muscle</tissue>
    </source>
</reference>
<dbReference type="Proteomes" id="UP000266721">
    <property type="component" value="Unassembled WGS sequence"/>
</dbReference>
<organism evidence="5 6">
    <name type="scientific">Mytilus galloprovincialis</name>
    <name type="common">Mediterranean mussel</name>
    <dbReference type="NCBI Taxonomy" id="29158"/>
    <lineage>
        <taxon>Eukaryota</taxon>
        <taxon>Metazoa</taxon>
        <taxon>Spiralia</taxon>
        <taxon>Lophotrochozoa</taxon>
        <taxon>Mollusca</taxon>
        <taxon>Bivalvia</taxon>
        <taxon>Autobranchia</taxon>
        <taxon>Pteriomorphia</taxon>
        <taxon>Mytilida</taxon>
        <taxon>Mytiloidea</taxon>
        <taxon>Mytilidae</taxon>
        <taxon>Mytilinae</taxon>
        <taxon>Mytilus</taxon>
    </lineage>
</organism>
<keyword evidence="6" id="KW-1185">Reference proteome</keyword>
<dbReference type="GO" id="GO:0005829">
    <property type="term" value="C:cytosol"/>
    <property type="evidence" value="ECO:0007669"/>
    <property type="project" value="TreeGrafter"/>
</dbReference>
<dbReference type="InterPro" id="IPR016035">
    <property type="entry name" value="Acyl_Trfase/lysoPLipase"/>
</dbReference>
<gene>
    <name evidence="5" type="ORF">AM593_04792</name>
</gene>
<dbReference type="GO" id="GO:0005544">
    <property type="term" value="F:calcium-dependent phospholipid binding"/>
    <property type="evidence" value="ECO:0007669"/>
    <property type="project" value="TreeGrafter"/>
</dbReference>
<feature type="domain" description="PLA2c" evidence="4">
    <location>
        <begin position="1"/>
        <end position="180"/>
    </location>
</feature>
<keyword evidence="1 3" id="KW-0378">Hydrolase</keyword>
<dbReference type="PROSITE" id="PS51210">
    <property type="entry name" value="PLA2C"/>
    <property type="match status" value="1"/>
</dbReference>
<dbReference type="GO" id="GO:0047498">
    <property type="term" value="F:calcium-dependent phospholipase A2 activity"/>
    <property type="evidence" value="ECO:0007669"/>
    <property type="project" value="TreeGrafter"/>
</dbReference>